<keyword evidence="1" id="KW-0812">Transmembrane</keyword>
<dbReference type="RefSeq" id="WP_306887538.1">
    <property type="nucleotide sequence ID" value="NZ_JAUSUL010000006.1"/>
</dbReference>
<evidence type="ECO:0008006" key="4">
    <source>
        <dbReference type="Google" id="ProtNLM"/>
    </source>
</evidence>
<dbReference type="AlphaFoldDB" id="A0AAE3VSX4"/>
<accession>A0AAE3VSX4</accession>
<sequence>MKPPIDDELHPARPCEYRSPDLERKTMSAFVRVIAAVVALVALSIGAHALSDHDHVFVRWVTPDGKVMKQTRLDRADIEALPQGEVETQLRWMEGVHHFTGPSIGAIADLGPQPVQSAKFVALNDYVATLPREDWADLGAILATKHNGDHMLIRDKGPFWVVYPVDDRPEILDRQIYHDRMVWQVETIDFFVE</sequence>
<evidence type="ECO:0000313" key="3">
    <source>
        <dbReference type="Proteomes" id="UP001229244"/>
    </source>
</evidence>
<evidence type="ECO:0000313" key="2">
    <source>
        <dbReference type="EMBL" id="MDQ0317617.1"/>
    </source>
</evidence>
<protein>
    <recommendedName>
        <fullName evidence="4">Oxidoreductase molybdopterin-binding domain-containing protein</fullName>
    </recommendedName>
</protein>
<dbReference type="EMBL" id="JAUSUL010000006">
    <property type="protein sequence ID" value="MDQ0317617.1"/>
    <property type="molecule type" value="Genomic_DNA"/>
</dbReference>
<gene>
    <name evidence="2" type="ORF">J2S73_004103</name>
</gene>
<proteinExistence type="predicted"/>
<dbReference type="Proteomes" id="UP001229244">
    <property type="component" value="Unassembled WGS sequence"/>
</dbReference>
<keyword evidence="1" id="KW-0472">Membrane</keyword>
<evidence type="ECO:0000256" key="1">
    <source>
        <dbReference type="SAM" id="Phobius"/>
    </source>
</evidence>
<feature type="transmembrane region" description="Helical" evidence="1">
    <location>
        <begin position="29"/>
        <end position="50"/>
    </location>
</feature>
<comment type="caution">
    <text evidence="2">The sequence shown here is derived from an EMBL/GenBank/DDBJ whole genome shotgun (WGS) entry which is preliminary data.</text>
</comment>
<keyword evidence="1" id="KW-1133">Transmembrane helix</keyword>
<dbReference type="SUPFAM" id="SSF56524">
    <property type="entry name" value="Oxidoreductase molybdopterin-binding domain"/>
    <property type="match status" value="1"/>
</dbReference>
<keyword evidence="3" id="KW-1185">Reference proteome</keyword>
<dbReference type="InterPro" id="IPR036374">
    <property type="entry name" value="OxRdtase_Mopterin-bd_sf"/>
</dbReference>
<name>A0AAE3VSX4_9HYPH</name>
<reference evidence="2" key="1">
    <citation type="submission" date="2023-07" db="EMBL/GenBank/DDBJ databases">
        <title>Genomic Encyclopedia of Type Strains, Phase IV (KMG-IV): sequencing the most valuable type-strain genomes for metagenomic binning, comparative biology and taxonomic classification.</title>
        <authorList>
            <person name="Goeker M."/>
        </authorList>
    </citation>
    <scope>NUCLEOTIDE SEQUENCE</scope>
    <source>
        <strain evidence="2">DSM 21202</strain>
    </source>
</reference>
<organism evidence="2 3">
    <name type="scientific">Amorphus orientalis</name>
    <dbReference type="NCBI Taxonomy" id="649198"/>
    <lineage>
        <taxon>Bacteria</taxon>
        <taxon>Pseudomonadati</taxon>
        <taxon>Pseudomonadota</taxon>
        <taxon>Alphaproteobacteria</taxon>
        <taxon>Hyphomicrobiales</taxon>
        <taxon>Amorphaceae</taxon>
        <taxon>Amorphus</taxon>
    </lineage>
</organism>